<name>A0AAW8R1M7_9ALTE</name>
<accession>A0AAW8R1M7</accession>
<keyword evidence="3" id="KW-1185">Reference proteome</keyword>
<comment type="caution">
    <text evidence="2">The sequence shown here is derived from an EMBL/GenBank/DDBJ whole genome shotgun (WGS) entry which is preliminary data.</text>
</comment>
<dbReference type="RefSeq" id="WP_311361573.1">
    <property type="nucleotide sequence ID" value="NZ_JAVRIE010000003.1"/>
</dbReference>
<evidence type="ECO:0000256" key="1">
    <source>
        <dbReference type="SAM" id="SignalP"/>
    </source>
</evidence>
<evidence type="ECO:0008006" key="4">
    <source>
        <dbReference type="Google" id="ProtNLM"/>
    </source>
</evidence>
<protein>
    <recommendedName>
        <fullName evidence="4">Porin</fullName>
    </recommendedName>
</protein>
<dbReference type="EMBL" id="JAVRIE010000003">
    <property type="protein sequence ID" value="MDT0582800.1"/>
    <property type="molecule type" value="Genomic_DNA"/>
</dbReference>
<evidence type="ECO:0000313" key="3">
    <source>
        <dbReference type="Proteomes" id="UP001249020"/>
    </source>
</evidence>
<reference evidence="2 3" key="1">
    <citation type="submission" date="2023-09" db="EMBL/GenBank/DDBJ databases">
        <authorList>
            <person name="Rey-Velasco X."/>
        </authorList>
    </citation>
    <scope>NUCLEOTIDE SEQUENCE [LARGE SCALE GENOMIC DNA]</scope>
    <source>
        <strain evidence="2 3">W409</strain>
    </source>
</reference>
<dbReference type="Proteomes" id="UP001249020">
    <property type="component" value="Unassembled WGS sequence"/>
</dbReference>
<feature type="chain" id="PRO_5043353495" description="Porin" evidence="1">
    <location>
        <begin position="28"/>
        <end position="414"/>
    </location>
</feature>
<gene>
    <name evidence="2" type="ORF">RM544_09620</name>
</gene>
<sequence length="414" mass="46804">MSINLPKRVISAFLLFFLASSPSIVTAEVHHQVSGLIQTGIVYSNTQSSFLNSGTGITRYDTSGLKWNQGVVQIESDFSAGFTSTVILNSYSDGDQKLGPSQAFVKYQPIRRSDLKYRIRLGMFYPELSVENTDIAWLSPDTYTQSAINSWFGEELRIFGIEASLFKSGRRQSSPWSWDAKLGAYKGNDPLGSVIAWRGFATHDRQSLFDERLEFAPYPSVISAEVINHPAWVEAFSELDSRVGAYLGVHISYLRQTQFKYYYYDNFADPNVVNSLRLYAWRTKFHSLALQHQLNKSMSIKAQLLGGSTLMGDNFVHVNYLAGFAQVTKKIGQNTKVTGRLDIFDVNERDDIPEDNNNSHGYAFTFTAKQQFSDSFTAGIEFHFNKNRAANRAQLALLQQQIERQALLIGEFRF</sequence>
<evidence type="ECO:0000313" key="2">
    <source>
        <dbReference type="EMBL" id="MDT0582800.1"/>
    </source>
</evidence>
<organism evidence="2 3">
    <name type="scientific">Brumicola blandensis</name>
    <dbReference type="NCBI Taxonomy" id="3075611"/>
    <lineage>
        <taxon>Bacteria</taxon>
        <taxon>Pseudomonadati</taxon>
        <taxon>Pseudomonadota</taxon>
        <taxon>Gammaproteobacteria</taxon>
        <taxon>Alteromonadales</taxon>
        <taxon>Alteromonadaceae</taxon>
        <taxon>Brumicola</taxon>
    </lineage>
</organism>
<proteinExistence type="predicted"/>
<dbReference type="AlphaFoldDB" id="A0AAW8R1M7"/>
<dbReference type="SUPFAM" id="SSF56935">
    <property type="entry name" value="Porins"/>
    <property type="match status" value="1"/>
</dbReference>
<keyword evidence="1" id="KW-0732">Signal</keyword>
<feature type="signal peptide" evidence="1">
    <location>
        <begin position="1"/>
        <end position="27"/>
    </location>
</feature>